<sequence>MQAYGSEPLEGDFIEVPRPVTQDDEVILPTLELSRNKRVQRLLLADSRPPLRGAGFFQ</sequence>
<dbReference type="AlphaFoldDB" id="A0A7T7XRA5"/>
<dbReference type="Proteomes" id="UP000595917">
    <property type="component" value="Chromosome"/>
</dbReference>
<accession>A0A7T7XRA5</accession>
<gene>
    <name evidence="1" type="ORF">JFL75_08985</name>
</gene>
<evidence type="ECO:0000313" key="2">
    <source>
        <dbReference type="Proteomes" id="UP000595917"/>
    </source>
</evidence>
<evidence type="ECO:0000313" key="1">
    <source>
        <dbReference type="EMBL" id="QQO11033.1"/>
    </source>
</evidence>
<dbReference type="EMBL" id="CP067089">
    <property type="protein sequence ID" value="QQO11033.1"/>
    <property type="molecule type" value="Genomic_DNA"/>
</dbReference>
<protein>
    <submittedName>
        <fullName evidence="1">Uncharacterized protein</fullName>
    </submittedName>
</protein>
<proteinExistence type="predicted"/>
<dbReference type="RefSeq" id="WP_215628342.1">
    <property type="nucleotide sequence ID" value="NZ_CP067089.2"/>
</dbReference>
<organism evidence="1 2">
    <name type="scientific">Breznakiella homolactica</name>
    <dbReference type="NCBI Taxonomy" id="2798577"/>
    <lineage>
        <taxon>Bacteria</taxon>
        <taxon>Pseudomonadati</taxon>
        <taxon>Spirochaetota</taxon>
        <taxon>Spirochaetia</taxon>
        <taxon>Spirochaetales</taxon>
        <taxon>Breznakiellaceae</taxon>
        <taxon>Breznakiella</taxon>
    </lineage>
</organism>
<reference evidence="1" key="1">
    <citation type="submission" date="2021-01" db="EMBL/GenBank/DDBJ databases">
        <title>Description of Breznakiella homolactica.</title>
        <authorList>
            <person name="Song Y."/>
            <person name="Brune A."/>
        </authorList>
    </citation>
    <scope>NUCLEOTIDE SEQUENCE</scope>
    <source>
        <strain evidence="1">RmG30</strain>
    </source>
</reference>
<dbReference type="KEGG" id="bhc:JFL75_08985"/>
<keyword evidence="2" id="KW-1185">Reference proteome</keyword>
<name>A0A7T7XRA5_9SPIR</name>